<evidence type="ECO:0000313" key="3">
    <source>
        <dbReference type="Proteomes" id="UP001449795"/>
    </source>
</evidence>
<organism evidence="2 3">
    <name type="scientific">Nguyenibacter vanlangensis</name>
    <dbReference type="NCBI Taxonomy" id="1216886"/>
    <lineage>
        <taxon>Bacteria</taxon>
        <taxon>Pseudomonadati</taxon>
        <taxon>Pseudomonadota</taxon>
        <taxon>Alphaproteobacteria</taxon>
        <taxon>Acetobacterales</taxon>
        <taxon>Acetobacteraceae</taxon>
        <taxon>Nguyenibacter</taxon>
    </lineage>
</organism>
<gene>
    <name evidence="2" type="ORF">AAC691_17205</name>
</gene>
<keyword evidence="1" id="KW-0732">Signal</keyword>
<evidence type="ECO:0000313" key="2">
    <source>
        <dbReference type="EMBL" id="XAE41993.1"/>
    </source>
</evidence>
<keyword evidence="3" id="KW-1185">Reference proteome</keyword>
<reference evidence="2 3" key="1">
    <citation type="submission" date="2024-04" db="EMBL/GenBank/DDBJ databases">
        <title>Complete genome sequence of Nguyenibacter vanlangesis HBCM-1154, a strain capable of nitrogen fixation, IAA production, and phosphorus solubilization isolated from sugarcane soil.</title>
        <authorList>
            <person name="MY HANH P."/>
        </authorList>
    </citation>
    <scope>NUCLEOTIDE SEQUENCE [LARGE SCALE GENOMIC DNA]</scope>
    <source>
        <strain evidence="2 3">HBCM 1154</strain>
    </source>
</reference>
<feature type="chain" id="PRO_5046528447" evidence="1">
    <location>
        <begin position="24"/>
        <end position="62"/>
    </location>
</feature>
<dbReference type="EMBL" id="CP152276">
    <property type="protein sequence ID" value="XAE41993.1"/>
    <property type="molecule type" value="Genomic_DNA"/>
</dbReference>
<sequence length="62" mass="6441">MKRIKKAFVALAVFATIPSVAFADNVVVSKDTEFPTVNVSGASIDVLGITPGMSSDAVKKIS</sequence>
<dbReference type="Proteomes" id="UP001449795">
    <property type="component" value="Chromosome"/>
</dbReference>
<name>A0ABZ3D2K2_9PROT</name>
<feature type="signal peptide" evidence="1">
    <location>
        <begin position="1"/>
        <end position="23"/>
    </location>
</feature>
<proteinExistence type="predicted"/>
<dbReference type="RefSeq" id="WP_342627810.1">
    <property type="nucleotide sequence ID" value="NZ_CP152276.1"/>
</dbReference>
<accession>A0ABZ3D2K2</accession>
<evidence type="ECO:0000256" key="1">
    <source>
        <dbReference type="SAM" id="SignalP"/>
    </source>
</evidence>
<protein>
    <submittedName>
        <fullName evidence="2">Uncharacterized protein</fullName>
    </submittedName>
</protein>